<protein>
    <submittedName>
        <fullName evidence="3">Glycoside hydrolase family 13 protein</fullName>
    </submittedName>
</protein>
<dbReference type="Gene3D" id="3.20.20.80">
    <property type="entry name" value="Glycosidases"/>
    <property type="match status" value="1"/>
</dbReference>
<accession>A0ABZ1J131</accession>
<evidence type="ECO:0000313" key="3">
    <source>
        <dbReference type="EMBL" id="WTO86232.1"/>
    </source>
</evidence>
<dbReference type="InterPro" id="IPR045857">
    <property type="entry name" value="O16G_dom_2"/>
</dbReference>
<evidence type="ECO:0000259" key="2">
    <source>
        <dbReference type="SMART" id="SM00642"/>
    </source>
</evidence>
<feature type="domain" description="Glycosyl hydrolase family 13 catalytic" evidence="2">
    <location>
        <begin position="19"/>
        <end position="411"/>
    </location>
</feature>
<dbReference type="CDD" id="cd11332">
    <property type="entry name" value="AmyAc_OligoGlu_TS"/>
    <property type="match status" value="1"/>
</dbReference>
<dbReference type="InterPro" id="IPR006047">
    <property type="entry name" value="GH13_cat_dom"/>
</dbReference>
<dbReference type="PANTHER" id="PTHR10357">
    <property type="entry name" value="ALPHA-AMYLASE FAMILY MEMBER"/>
    <property type="match status" value="1"/>
</dbReference>
<dbReference type="EMBL" id="CP108125">
    <property type="protein sequence ID" value="WTO86232.1"/>
    <property type="molecule type" value="Genomic_DNA"/>
</dbReference>
<dbReference type="PANTHER" id="PTHR10357:SF179">
    <property type="entry name" value="NEUTRAL AND BASIC AMINO ACID TRANSPORT PROTEIN RBAT"/>
    <property type="match status" value="1"/>
</dbReference>
<reference evidence="3 4" key="1">
    <citation type="submission" date="2022-10" db="EMBL/GenBank/DDBJ databases">
        <title>The complete genomes of actinobacterial strains from the NBC collection.</title>
        <authorList>
            <person name="Joergensen T.S."/>
            <person name="Alvarez Arevalo M."/>
            <person name="Sterndorff E.B."/>
            <person name="Faurdal D."/>
            <person name="Vuksanovic O."/>
            <person name="Mourched A.-S."/>
            <person name="Charusanti P."/>
            <person name="Shaw S."/>
            <person name="Blin K."/>
            <person name="Weber T."/>
        </authorList>
    </citation>
    <scope>NUCLEOTIDE SEQUENCE [LARGE SCALE GENOMIC DNA]</scope>
    <source>
        <strain evidence="3 4">NBC_00206</strain>
    </source>
</reference>
<dbReference type="SMART" id="SM00642">
    <property type="entry name" value="Aamy"/>
    <property type="match status" value="1"/>
</dbReference>
<dbReference type="RefSeq" id="WP_406259937.1">
    <property type="nucleotide sequence ID" value="NZ_CP108125.1"/>
</dbReference>
<dbReference type="InterPro" id="IPR017853">
    <property type="entry name" value="GH"/>
</dbReference>
<dbReference type="Proteomes" id="UP001622690">
    <property type="component" value="Chromosome"/>
</dbReference>
<comment type="similarity">
    <text evidence="1">Belongs to the glycosyl hydrolase 13 family.</text>
</comment>
<dbReference type="GO" id="GO:0016787">
    <property type="term" value="F:hydrolase activity"/>
    <property type="evidence" value="ECO:0007669"/>
    <property type="project" value="UniProtKB-KW"/>
</dbReference>
<dbReference type="Pfam" id="PF00128">
    <property type="entry name" value="Alpha-amylase"/>
    <property type="match status" value="1"/>
</dbReference>
<dbReference type="SUPFAM" id="SSF51445">
    <property type="entry name" value="(Trans)glycosidases"/>
    <property type="match status" value="1"/>
</dbReference>
<organism evidence="3 4">
    <name type="scientific">Streptomyces nigra</name>
    <dbReference type="NCBI Taxonomy" id="1827580"/>
    <lineage>
        <taxon>Bacteria</taxon>
        <taxon>Bacillati</taxon>
        <taxon>Actinomycetota</taxon>
        <taxon>Actinomycetes</taxon>
        <taxon>Kitasatosporales</taxon>
        <taxon>Streptomycetaceae</taxon>
        <taxon>Streptomyces</taxon>
    </lineage>
</organism>
<evidence type="ECO:0000313" key="4">
    <source>
        <dbReference type="Proteomes" id="UP001622690"/>
    </source>
</evidence>
<name>A0ABZ1J131_9ACTN</name>
<sequence>MAQSRPDAAPWWRSAVIYQVYVRSFADGDGDGTGDLAGVRARLPYLAELGVDALWFTPWYVSPLKDGGYDVADYRAIDPAFGTLAEAEKLIAEAGELGIRTIVDIVPNHVSDQHPWFRAAREAGPGSPERALFHFRPGRGPDGALPPNDWPSEFVGSTDPVWTRLPDGEWYLHLFTPEQPDLNWAHPAVRQEHEDILRFWFERGVAGVRIDSAALLAKDPELPDLASAPDPHPYVDRDELHDIYRSWRAVADAYDGVFVGEVWLPDAERFARYLRPDELHTAFNFSFLSCPWDAERLRTSIDTTLAEHAPVGAPATWVLCNHDVTRTVTRYGRADTGFDFATKAFGTPTDLALGTRRARAAALLSLALPGSVYLYQGEELGLPEADIPLDRIQDPMHARSGGTDPGRDGCRVPLPWGAEEPYAGFGAQAEPWLPQPEGWAAYAADRQADDPGSMLTLYRRAIALRPEFGDGPLTWLPSSDGVLAFARASGALCVVNLSDTPADLPAHTELLLFSAPLDADGRLPQDTAVWLRA</sequence>
<keyword evidence="4" id="KW-1185">Reference proteome</keyword>
<keyword evidence="3" id="KW-0378">Hydrolase</keyword>
<gene>
    <name evidence="3" type="ORF">OHU27_28880</name>
</gene>
<evidence type="ECO:0000256" key="1">
    <source>
        <dbReference type="ARBA" id="ARBA00008061"/>
    </source>
</evidence>
<proteinExistence type="inferred from homology"/>
<dbReference type="Gene3D" id="3.90.400.10">
    <property type="entry name" value="Oligo-1,6-glucosidase, Domain 2"/>
    <property type="match status" value="1"/>
</dbReference>